<dbReference type="InterPro" id="IPR053392">
    <property type="entry name" value="Transposase_IS30-like"/>
</dbReference>
<keyword evidence="3" id="KW-0815">Transposition</keyword>
<accession>A0A917H7P0</accession>
<dbReference type="InterPro" id="IPR051917">
    <property type="entry name" value="Transposase-Integrase"/>
</dbReference>
<feature type="domain" description="Integrase catalytic" evidence="6">
    <location>
        <begin position="360"/>
        <end position="523"/>
    </location>
</feature>
<keyword evidence="4" id="KW-0238">DNA-binding</keyword>
<dbReference type="Gene3D" id="3.30.420.10">
    <property type="entry name" value="Ribonuclease H-like superfamily/Ribonuclease H"/>
    <property type="match status" value="1"/>
</dbReference>
<reference evidence="7" key="2">
    <citation type="submission" date="2020-09" db="EMBL/GenBank/DDBJ databases">
        <authorList>
            <person name="Sun Q."/>
            <person name="Zhou Y."/>
        </authorList>
    </citation>
    <scope>NUCLEOTIDE SEQUENCE</scope>
    <source>
        <strain evidence="7">CGMCC 1.12187</strain>
    </source>
</reference>
<comment type="function">
    <text evidence="1">Required for the transposition of the insertion element.</text>
</comment>
<keyword evidence="8" id="KW-1185">Reference proteome</keyword>
<dbReference type="PROSITE" id="PS01043">
    <property type="entry name" value="TRANSPOSASE_IS30"/>
    <property type="match status" value="1"/>
</dbReference>
<dbReference type="InterPro" id="IPR001598">
    <property type="entry name" value="Transposase_IS30_CS"/>
</dbReference>
<dbReference type="NCBIfam" id="NF033563">
    <property type="entry name" value="transpos_IS30"/>
    <property type="match status" value="1"/>
</dbReference>
<evidence type="ECO:0000313" key="7">
    <source>
        <dbReference type="EMBL" id="GGG70117.1"/>
    </source>
</evidence>
<dbReference type="GO" id="GO:0006313">
    <property type="term" value="P:DNA transposition"/>
    <property type="evidence" value="ECO:0007669"/>
    <property type="project" value="InterPro"/>
</dbReference>
<keyword evidence="5" id="KW-0233">DNA recombination</keyword>
<evidence type="ECO:0000256" key="2">
    <source>
        <dbReference type="ARBA" id="ARBA00006363"/>
    </source>
</evidence>
<comment type="similarity">
    <text evidence="2">Belongs to the transposase IS30 family.</text>
</comment>
<dbReference type="PANTHER" id="PTHR10948">
    <property type="entry name" value="TRANSPOSASE"/>
    <property type="match status" value="1"/>
</dbReference>
<name>A0A917H7P0_9MICC</name>
<evidence type="ECO:0000256" key="3">
    <source>
        <dbReference type="ARBA" id="ARBA00022578"/>
    </source>
</evidence>
<dbReference type="AlphaFoldDB" id="A0A917H7P0"/>
<dbReference type="PROSITE" id="PS50994">
    <property type="entry name" value="INTEGRASE"/>
    <property type="match status" value="1"/>
</dbReference>
<dbReference type="Proteomes" id="UP000638848">
    <property type="component" value="Unassembled WGS sequence"/>
</dbReference>
<sequence length="526" mass="59220">MGASSPRKRSRQYKAAERAEFFRRLDRGGTIRAVAAELGLSPDTCYRWRHESGTSTARGVPRTYTAQDKAEFFRRLALNPNVSAVARELGFVRVTCYKWAHQTGIFTGKDVTAQREEFLGLRAEGLSRAQAAARVGVDKRRAQDWDKGIRQFYGGRVYPDGRVVRYGQAGILANVKTPRTAYTRGVPDDLQRLERPISDRYLSLEEREQIHDLHVRGDSVRAIARVLNRAPSTIGRELTRNTATAAGYLPYAAHRLAVSRRPRPRQGKLQVLAVLRGYVATGLDQKWSPEQISHRMVIDFPADPRMRVCTETIYQAIYAPDRTGLTRAAAPVLRCRRAARRPRRDPARRRSRFVELMVPITDRPAEAEDRTVAGHWEGDLILGTLSGSAIGTLVERASRYVTLVHLAHDHTAETVRDGLIATVNQWPPGLRRSLTWDQGAEMSHHASLRRATGIDVFFCDAASPWQRGSNENMNGLLRQYFPKSTNLSAHTVEDLHDVARELNSRPRKSLGWATPTERLRALLEPG</sequence>
<evidence type="ECO:0000256" key="5">
    <source>
        <dbReference type="ARBA" id="ARBA00023172"/>
    </source>
</evidence>
<gene>
    <name evidence="7" type="ORF">GCM10011374_38350</name>
</gene>
<dbReference type="SUPFAM" id="SSF53098">
    <property type="entry name" value="Ribonuclease H-like"/>
    <property type="match status" value="1"/>
</dbReference>
<dbReference type="EMBL" id="BMEQ01000037">
    <property type="protein sequence ID" value="GGG70117.1"/>
    <property type="molecule type" value="Genomic_DNA"/>
</dbReference>
<dbReference type="InterPro" id="IPR036397">
    <property type="entry name" value="RNaseH_sf"/>
</dbReference>
<dbReference type="Pfam" id="PF13384">
    <property type="entry name" value="HTH_23"/>
    <property type="match status" value="1"/>
</dbReference>
<reference evidence="7" key="1">
    <citation type="journal article" date="2014" name="Int. J. Syst. Evol. Microbiol.">
        <title>Complete genome sequence of Corynebacterium casei LMG S-19264T (=DSM 44701T), isolated from a smear-ripened cheese.</title>
        <authorList>
            <consortium name="US DOE Joint Genome Institute (JGI-PGF)"/>
            <person name="Walter F."/>
            <person name="Albersmeier A."/>
            <person name="Kalinowski J."/>
            <person name="Ruckert C."/>
        </authorList>
    </citation>
    <scope>NUCLEOTIDE SEQUENCE</scope>
    <source>
        <strain evidence="7">CGMCC 1.12187</strain>
    </source>
</reference>
<dbReference type="GO" id="GO:0005829">
    <property type="term" value="C:cytosol"/>
    <property type="evidence" value="ECO:0007669"/>
    <property type="project" value="TreeGrafter"/>
</dbReference>
<dbReference type="GO" id="GO:0004803">
    <property type="term" value="F:transposase activity"/>
    <property type="evidence" value="ECO:0007669"/>
    <property type="project" value="InterPro"/>
</dbReference>
<dbReference type="GO" id="GO:0003677">
    <property type="term" value="F:DNA binding"/>
    <property type="evidence" value="ECO:0007669"/>
    <property type="project" value="UniProtKB-KW"/>
</dbReference>
<organism evidence="7 8">
    <name type="scientific">Kocuria dechangensis</name>
    <dbReference type="NCBI Taxonomy" id="1176249"/>
    <lineage>
        <taxon>Bacteria</taxon>
        <taxon>Bacillati</taxon>
        <taxon>Actinomycetota</taxon>
        <taxon>Actinomycetes</taxon>
        <taxon>Micrococcales</taxon>
        <taxon>Micrococcaceae</taxon>
        <taxon>Kocuria</taxon>
    </lineage>
</organism>
<proteinExistence type="inferred from homology"/>
<protein>
    <recommendedName>
        <fullName evidence="6">Integrase catalytic domain-containing protein</fullName>
    </recommendedName>
</protein>
<comment type="caution">
    <text evidence="7">The sequence shown here is derived from an EMBL/GenBank/DDBJ whole genome shotgun (WGS) entry which is preliminary data.</text>
</comment>
<dbReference type="GO" id="GO:0015074">
    <property type="term" value="P:DNA integration"/>
    <property type="evidence" value="ECO:0007669"/>
    <property type="project" value="InterPro"/>
</dbReference>
<evidence type="ECO:0000313" key="8">
    <source>
        <dbReference type="Proteomes" id="UP000638848"/>
    </source>
</evidence>
<dbReference type="InterPro" id="IPR001584">
    <property type="entry name" value="Integrase_cat-core"/>
</dbReference>
<evidence type="ECO:0000256" key="1">
    <source>
        <dbReference type="ARBA" id="ARBA00002190"/>
    </source>
</evidence>
<dbReference type="InterPro" id="IPR025246">
    <property type="entry name" value="IS30-like_HTH"/>
</dbReference>
<dbReference type="InterPro" id="IPR012337">
    <property type="entry name" value="RNaseH-like_sf"/>
</dbReference>
<evidence type="ECO:0000256" key="4">
    <source>
        <dbReference type="ARBA" id="ARBA00023125"/>
    </source>
</evidence>
<dbReference type="Pfam" id="PF00665">
    <property type="entry name" value="rve"/>
    <property type="match status" value="1"/>
</dbReference>
<evidence type="ECO:0000259" key="6">
    <source>
        <dbReference type="PROSITE" id="PS50994"/>
    </source>
</evidence>
<dbReference type="PANTHER" id="PTHR10948:SF23">
    <property type="entry name" value="TRANSPOSASE INSI FOR INSERTION SEQUENCE ELEMENT IS30A-RELATED"/>
    <property type="match status" value="1"/>
</dbReference>
<dbReference type="Pfam" id="PF13936">
    <property type="entry name" value="HTH_38"/>
    <property type="match status" value="1"/>
</dbReference>